<dbReference type="InterPro" id="IPR013792">
    <property type="entry name" value="RNA3'P_cycl/enolpyr_Trfase_a/b"/>
</dbReference>
<dbReference type="InterPro" id="IPR020719">
    <property type="entry name" value="RNA3'_term_phos_cycl-like_CS"/>
</dbReference>
<dbReference type="InterPro" id="IPR013791">
    <property type="entry name" value="RNA3'-term_phos_cycl_insert"/>
</dbReference>
<dbReference type="InterPro" id="IPR023797">
    <property type="entry name" value="RNA3'_phos_cyclase_dom"/>
</dbReference>
<feature type="domain" description="RNA 3'-terminal phosphate cyclase insert" evidence="6">
    <location>
        <begin position="197"/>
        <end position="309"/>
    </location>
</feature>
<dbReference type="PROSITE" id="PS01287">
    <property type="entry name" value="RTC"/>
    <property type="match status" value="1"/>
</dbReference>
<dbReference type="AlphaFoldDB" id="A0A0D3FR07"/>
<keyword evidence="3" id="KW-0690">Ribosome biogenesis</keyword>
<feature type="domain" description="RNA 3'-terminal phosphate cyclase" evidence="5">
    <location>
        <begin position="10"/>
        <end position="362"/>
    </location>
</feature>
<reference evidence="7" key="1">
    <citation type="journal article" date="2009" name="Rice">
        <title>De Novo Next Generation Sequencing of Plant Genomes.</title>
        <authorList>
            <person name="Rounsley S."/>
            <person name="Marri P.R."/>
            <person name="Yu Y."/>
            <person name="He R."/>
            <person name="Sisneros N."/>
            <person name="Goicoechea J.L."/>
            <person name="Lee S.J."/>
            <person name="Angelova A."/>
            <person name="Kudrna D."/>
            <person name="Luo M."/>
            <person name="Affourtit J."/>
            <person name="Desany B."/>
            <person name="Knight J."/>
            <person name="Niazi F."/>
            <person name="Egholm M."/>
            <person name="Wing R.A."/>
        </authorList>
    </citation>
    <scope>NUCLEOTIDE SEQUENCE [LARGE SCALE GENOMIC DNA]</scope>
    <source>
        <strain evidence="7">cv. IRGC 105608</strain>
    </source>
</reference>
<dbReference type="InterPro" id="IPR037136">
    <property type="entry name" value="RNA3'_phos_cyclase_dom_sf"/>
</dbReference>
<dbReference type="Gene3D" id="3.30.360.20">
    <property type="entry name" value="RNA 3'-terminal phosphate cyclase, insert domain"/>
    <property type="match status" value="1"/>
</dbReference>
<comment type="similarity">
    <text evidence="2">Belongs to the RNA 3'-terminal cyclase family. Type 2 subfamily.</text>
</comment>
<dbReference type="Proteomes" id="UP000026960">
    <property type="component" value="Chromosome 3"/>
</dbReference>
<dbReference type="GO" id="GO:0005730">
    <property type="term" value="C:nucleolus"/>
    <property type="evidence" value="ECO:0007669"/>
    <property type="project" value="UniProtKB-SubCell"/>
</dbReference>
<dbReference type="eggNOG" id="KOG3980">
    <property type="taxonomic scope" value="Eukaryota"/>
</dbReference>
<comment type="subcellular location">
    <subcellularLocation>
        <location evidence="1">Nucleus</location>
        <location evidence="1">Nucleolus</location>
    </subcellularLocation>
</comment>
<name>A0A0D3FR07_9ORYZ</name>
<dbReference type="Gramene" id="OBART03G39930.1">
    <property type="protein sequence ID" value="OBART03G39930.1"/>
    <property type="gene ID" value="OBART03G39930"/>
</dbReference>
<dbReference type="InterPro" id="IPR000228">
    <property type="entry name" value="RNA3'_term_phos_cyc"/>
</dbReference>
<dbReference type="InterPro" id="IPR016443">
    <property type="entry name" value="RNA3'_term_phos_cyc_type_2"/>
</dbReference>
<dbReference type="GO" id="GO:0004521">
    <property type="term" value="F:RNA endonuclease activity"/>
    <property type="evidence" value="ECO:0007669"/>
    <property type="project" value="TreeGrafter"/>
</dbReference>
<evidence type="ECO:0008006" key="9">
    <source>
        <dbReference type="Google" id="ProtNLM"/>
    </source>
</evidence>
<dbReference type="PANTHER" id="PTHR11096">
    <property type="entry name" value="RNA 3' TERMINAL PHOSPHATE CYCLASE"/>
    <property type="match status" value="1"/>
</dbReference>
<evidence type="ECO:0000259" key="5">
    <source>
        <dbReference type="Pfam" id="PF01137"/>
    </source>
</evidence>
<dbReference type="InterPro" id="IPR036553">
    <property type="entry name" value="RPTC_insert"/>
</dbReference>
<keyword evidence="8" id="KW-1185">Reference proteome</keyword>
<organism evidence="7">
    <name type="scientific">Oryza barthii</name>
    <dbReference type="NCBI Taxonomy" id="65489"/>
    <lineage>
        <taxon>Eukaryota</taxon>
        <taxon>Viridiplantae</taxon>
        <taxon>Streptophyta</taxon>
        <taxon>Embryophyta</taxon>
        <taxon>Tracheophyta</taxon>
        <taxon>Spermatophyta</taxon>
        <taxon>Magnoliopsida</taxon>
        <taxon>Liliopsida</taxon>
        <taxon>Poales</taxon>
        <taxon>Poaceae</taxon>
        <taxon>BOP clade</taxon>
        <taxon>Oryzoideae</taxon>
        <taxon>Oryzeae</taxon>
        <taxon>Oryzinae</taxon>
        <taxon>Oryza</taxon>
    </lineage>
</organism>
<dbReference type="NCBIfam" id="TIGR03400">
    <property type="entry name" value="18S_RNA_Rcl1p"/>
    <property type="match status" value="1"/>
</dbReference>
<dbReference type="Gene3D" id="3.65.10.20">
    <property type="entry name" value="RNA 3'-terminal phosphate cyclase domain"/>
    <property type="match status" value="1"/>
</dbReference>
<dbReference type="HOGENOM" id="CLU_027882_1_1_1"/>
<evidence type="ECO:0000256" key="2">
    <source>
        <dbReference type="ARBA" id="ARBA00007089"/>
    </source>
</evidence>
<evidence type="ECO:0000256" key="1">
    <source>
        <dbReference type="ARBA" id="ARBA00004604"/>
    </source>
</evidence>
<reference evidence="7" key="2">
    <citation type="submission" date="2015-03" db="UniProtKB">
        <authorList>
            <consortium name="EnsemblPlants"/>
        </authorList>
    </citation>
    <scope>IDENTIFICATION</scope>
</reference>
<dbReference type="FunFam" id="3.30.360.20:FF:000001">
    <property type="entry name" value="RNA terminal phosphate cyclase-like 1"/>
    <property type="match status" value="1"/>
</dbReference>
<dbReference type="SUPFAM" id="SSF55205">
    <property type="entry name" value="EPT/RTPC-like"/>
    <property type="match status" value="1"/>
</dbReference>
<evidence type="ECO:0000256" key="4">
    <source>
        <dbReference type="ARBA" id="ARBA00023242"/>
    </source>
</evidence>
<evidence type="ECO:0000259" key="6">
    <source>
        <dbReference type="Pfam" id="PF05189"/>
    </source>
</evidence>
<evidence type="ECO:0000313" key="8">
    <source>
        <dbReference type="Proteomes" id="UP000026960"/>
    </source>
</evidence>
<dbReference type="CDD" id="cd00875">
    <property type="entry name" value="RNA_Cyclase_Class_I"/>
    <property type="match status" value="1"/>
</dbReference>
<dbReference type="PANTHER" id="PTHR11096:SF1">
    <property type="entry name" value="RNA 3'-TERMINAL PHOSPHATE CYCLASE-LIKE PROTEIN"/>
    <property type="match status" value="1"/>
</dbReference>
<evidence type="ECO:0000256" key="3">
    <source>
        <dbReference type="ARBA" id="ARBA00022517"/>
    </source>
</evidence>
<evidence type="ECO:0000313" key="7">
    <source>
        <dbReference type="EnsemblPlants" id="OBART03G39930.1"/>
    </source>
</evidence>
<dbReference type="Pfam" id="PF05189">
    <property type="entry name" value="RTC_insert"/>
    <property type="match status" value="1"/>
</dbReference>
<dbReference type="GO" id="GO:0000479">
    <property type="term" value="P:endonucleolytic cleavage of tricistronic rRNA transcript (SSU-rRNA, 5.8S rRNA, LSU-rRNA)"/>
    <property type="evidence" value="ECO:0007669"/>
    <property type="project" value="TreeGrafter"/>
</dbReference>
<accession>A0A0D3FR07</accession>
<dbReference type="EnsemblPlants" id="OBART03G39930.1">
    <property type="protein sequence ID" value="OBART03G39930.1"/>
    <property type="gene ID" value="OBART03G39930"/>
</dbReference>
<keyword evidence="4" id="KW-0539">Nucleus</keyword>
<protein>
    <recommendedName>
        <fullName evidence="9">RNA 3'-terminal phosphate cyclase domain-containing protein</fullName>
    </recommendedName>
</protein>
<dbReference type="STRING" id="65489.A0A0D3FR07"/>
<proteinExistence type="inferred from homology"/>
<dbReference type="PaxDb" id="65489-OBART03G39930.1"/>
<dbReference type="Pfam" id="PF01137">
    <property type="entry name" value="RTC"/>
    <property type="match status" value="1"/>
</dbReference>
<sequence length="389" mass="42389">MGRDKARRLSGSRHFRQRVVLATLTSTAITIDDIRSGGAAPGLRPHEVSLLHLLHKISDHHSLDLNETGKDARFLPRAYLWTKLSYKPGVIVGGRDLEHDCGVHRGIGYFLEPLILLGLFARAPISIRLKGITNDTKDPSVDTFRMVTLHMLKQFGVPLEGLELKIESRGAPPLGGGEVFLRVPNINSTLKAANWADEGMVKRIRGVSFSTRVSPQIENRIIYAARGIFNRFIPDVHIFTDHRSGSAGGRSAGYGVSVVAETTTGCLLSADATVSYPNVDEMNEESENLELTSPEDLGVQVASMLLEEVAQGGVVDSAHQGLLFILCALSPPDVSKVRVGQLTPYAIETLRNIRDFLDVKFIIKPDPNSNTVTLKCVGAGVKNLARKTS</sequence>